<keyword evidence="4 5" id="KW-0448">Lipopolysaccharide biosynthesis</keyword>
<evidence type="ECO:0000313" key="6">
    <source>
        <dbReference type="EMBL" id="WCL55102.1"/>
    </source>
</evidence>
<dbReference type="AlphaFoldDB" id="A0AAE9XRT0"/>
<evidence type="ECO:0000313" key="7">
    <source>
        <dbReference type="Proteomes" id="UP001217500"/>
    </source>
</evidence>
<proteinExistence type="inferred from homology"/>
<evidence type="ECO:0000256" key="3">
    <source>
        <dbReference type="ARBA" id="ARBA00022695"/>
    </source>
</evidence>
<comment type="subcellular location">
    <subcellularLocation>
        <location evidence="5">Cytoplasm</location>
    </subcellularLocation>
    <subcellularLocation>
        <location evidence="1">Membrane</location>
    </subcellularLocation>
</comment>
<sequence length="247" mass="26224">MKVVIPARYASSRLPGKPLADIAGKPMIRHVVDRALEVAAPADVYVATDDDRVAAAVAAFGGQAVMTRADHVSGTDRIAEVATALGWAEDEIVVNVQGDEPLLPSPFIRLVGAALEADATAHMATFGCPFTSAADVANPNMVKIVMAGTGHASYFSRAAIPFDRDGGGIDLARFPYLRHIGLYAYRVATLKRLTALPPAPTESVEMLEQLRALWHGMAIRVEVIPEAPPPGVDTPEDLEAVRRLLAG</sequence>
<evidence type="ECO:0000256" key="2">
    <source>
        <dbReference type="ARBA" id="ARBA00022679"/>
    </source>
</evidence>
<keyword evidence="5" id="KW-0963">Cytoplasm</keyword>
<dbReference type="NCBIfam" id="NF003952">
    <property type="entry name" value="PRK05450.1-5"/>
    <property type="match status" value="1"/>
</dbReference>
<evidence type="ECO:0000256" key="4">
    <source>
        <dbReference type="ARBA" id="ARBA00022985"/>
    </source>
</evidence>
<dbReference type="GO" id="GO:0033468">
    <property type="term" value="P:CMP-keto-3-deoxy-D-manno-octulosonic acid biosynthetic process"/>
    <property type="evidence" value="ECO:0007669"/>
    <property type="project" value="UniProtKB-UniRule"/>
</dbReference>
<dbReference type="CDD" id="cd02517">
    <property type="entry name" value="CMP-KDO-Synthetase"/>
    <property type="match status" value="1"/>
</dbReference>
<dbReference type="FunFam" id="3.90.550.10:FF:000011">
    <property type="entry name" value="3-deoxy-manno-octulosonate cytidylyltransferase"/>
    <property type="match status" value="1"/>
</dbReference>
<dbReference type="GO" id="GO:0008690">
    <property type="term" value="F:3-deoxy-manno-octulosonate cytidylyltransferase activity"/>
    <property type="evidence" value="ECO:0007669"/>
    <property type="project" value="UniProtKB-UniRule"/>
</dbReference>
<dbReference type="InterPro" id="IPR003329">
    <property type="entry name" value="Cytidylyl_trans"/>
</dbReference>
<dbReference type="PANTHER" id="PTHR42866">
    <property type="entry name" value="3-DEOXY-MANNO-OCTULOSONATE CYTIDYLYLTRANSFERASE"/>
    <property type="match status" value="1"/>
</dbReference>
<dbReference type="EC" id="2.7.7.38" evidence="5"/>
<dbReference type="Gene3D" id="3.90.550.10">
    <property type="entry name" value="Spore Coat Polysaccharide Biosynthesis Protein SpsA, Chain A"/>
    <property type="match status" value="1"/>
</dbReference>
<keyword evidence="7" id="KW-1185">Reference proteome</keyword>
<organism evidence="6 7">
    <name type="scientific">Gimibacter soli</name>
    <dbReference type="NCBI Taxonomy" id="3024400"/>
    <lineage>
        <taxon>Bacteria</taxon>
        <taxon>Pseudomonadati</taxon>
        <taxon>Pseudomonadota</taxon>
        <taxon>Alphaproteobacteria</taxon>
        <taxon>Kordiimonadales</taxon>
        <taxon>Temperatibacteraceae</taxon>
        <taxon>Gimibacter</taxon>
    </lineage>
</organism>
<name>A0AAE9XRT0_9PROT</name>
<evidence type="ECO:0000256" key="1">
    <source>
        <dbReference type="ARBA" id="ARBA00004370"/>
    </source>
</evidence>
<dbReference type="InterPro" id="IPR029044">
    <property type="entry name" value="Nucleotide-diphossugar_trans"/>
</dbReference>
<comment type="pathway">
    <text evidence="5">Nucleotide-sugar biosynthesis; CMP-3-deoxy-D-manno-octulosonate biosynthesis; CMP-3-deoxy-D-manno-octulosonate from 3-deoxy-D-manno-octulosonate and CTP: step 1/1.</text>
</comment>
<gene>
    <name evidence="5 6" type="primary">kdsB</name>
    <name evidence="6" type="ORF">PH603_04940</name>
</gene>
<dbReference type="NCBIfam" id="NF003950">
    <property type="entry name" value="PRK05450.1-3"/>
    <property type="match status" value="1"/>
</dbReference>
<dbReference type="GO" id="GO:0005829">
    <property type="term" value="C:cytosol"/>
    <property type="evidence" value="ECO:0007669"/>
    <property type="project" value="TreeGrafter"/>
</dbReference>
<dbReference type="HAMAP" id="MF_00057">
    <property type="entry name" value="KdsB"/>
    <property type="match status" value="1"/>
</dbReference>
<keyword evidence="2 5" id="KW-0808">Transferase</keyword>
<dbReference type="NCBIfam" id="TIGR00466">
    <property type="entry name" value="kdsB"/>
    <property type="match status" value="1"/>
</dbReference>
<dbReference type="InterPro" id="IPR004528">
    <property type="entry name" value="KdsB"/>
</dbReference>
<dbReference type="KEGG" id="gso:PH603_04940"/>
<evidence type="ECO:0000256" key="5">
    <source>
        <dbReference type="HAMAP-Rule" id="MF_00057"/>
    </source>
</evidence>
<dbReference type="GO" id="GO:0009103">
    <property type="term" value="P:lipopolysaccharide biosynthetic process"/>
    <property type="evidence" value="ECO:0007669"/>
    <property type="project" value="UniProtKB-UniRule"/>
</dbReference>
<dbReference type="Proteomes" id="UP001217500">
    <property type="component" value="Chromosome"/>
</dbReference>
<reference evidence="6" key="1">
    <citation type="submission" date="2023-01" db="EMBL/GenBank/DDBJ databases">
        <title>The genome sequence of Kordiimonadaceae bacterium 6D33.</title>
        <authorList>
            <person name="Liu Y."/>
        </authorList>
    </citation>
    <scope>NUCLEOTIDE SEQUENCE</scope>
    <source>
        <strain evidence="6">6D33</strain>
    </source>
</reference>
<dbReference type="PANTHER" id="PTHR42866:SF2">
    <property type="entry name" value="3-DEOXY-MANNO-OCTULOSONATE CYTIDYLYLTRANSFERASE, MITOCHONDRIAL"/>
    <property type="match status" value="1"/>
</dbReference>
<accession>A0AAE9XRT0</accession>
<dbReference type="EMBL" id="CP116805">
    <property type="protein sequence ID" value="WCL55102.1"/>
    <property type="molecule type" value="Genomic_DNA"/>
</dbReference>
<protein>
    <recommendedName>
        <fullName evidence="5">3-deoxy-manno-octulosonate cytidylyltransferase</fullName>
        <ecNumber evidence="5">2.7.7.38</ecNumber>
    </recommendedName>
    <alternativeName>
        <fullName evidence="5">CMP-2-keto-3-deoxyoctulosonic acid synthase</fullName>
        <shortName evidence="5">CKS</shortName>
        <shortName evidence="5">CMP-KDO synthase</shortName>
    </alternativeName>
</protein>
<dbReference type="SUPFAM" id="SSF53448">
    <property type="entry name" value="Nucleotide-diphospho-sugar transferases"/>
    <property type="match status" value="1"/>
</dbReference>
<comment type="function">
    <text evidence="5">Activates KDO (a required 8-carbon sugar) for incorporation into bacterial lipopolysaccharide in Gram-negative bacteria.</text>
</comment>
<dbReference type="NCBIfam" id="NF009905">
    <property type="entry name" value="PRK13368.1"/>
    <property type="match status" value="1"/>
</dbReference>
<dbReference type="RefSeq" id="WP_289504865.1">
    <property type="nucleotide sequence ID" value="NZ_CP116805.1"/>
</dbReference>
<comment type="catalytic activity">
    <reaction evidence="5">
        <text>3-deoxy-alpha-D-manno-oct-2-ulosonate + CTP = CMP-3-deoxy-beta-D-manno-octulosonate + diphosphate</text>
        <dbReference type="Rhea" id="RHEA:23448"/>
        <dbReference type="ChEBI" id="CHEBI:33019"/>
        <dbReference type="ChEBI" id="CHEBI:37563"/>
        <dbReference type="ChEBI" id="CHEBI:85986"/>
        <dbReference type="ChEBI" id="CHEBI:85987"/>
        <dbReference type="EC" id="2.7.7.38"/>
    </reaction>
</comment>
<dbReference type="Pfam" id="PF02348">
    <property type="entry name" value="CTP_transf_3"/>
    <property type="match status" value="1"/>
</dbReference>
<keyword evidence="3 5" id="KW-0548">Nucleotidyltransferase</keyword>
<comment type="similarity">
    <text evidence="5">Belongs to the KdsB family.</text>
</comment>
<dbReference type="GO" id="GO:0016020">
    <property type="term" value="C:membrane"/>
    <property type="evidence" value="ECO:0007669"/>
    <property type="project" value="UniProtKB-SubCell"/>
</dbReference>